<gene>
    <name evidence="1" type="ORF">LTR09_004524</name>
</gene>
<comment type="caution">
    <text evidence="1">The sequence shown here is derived from an EMBL/GenBank/DDBJ whole genome shotgun (WGS) entry which is preliminary data.</text>
</comment>
<organism evidence="1 2">
    <name type="scientific">Extremus antarcticus</name>
    <dbReference type="NCBI Taxonomy" id="702011"/>
    <lineage>
        <taxon>Eukaryota</taxon>
        <taxon>Fungi</taxon>
        <taxon>Dikarya</taxon>
        <taxon>Ascomycota</taxon>
        <taxon>Pezizomycotina</taxon>
        <taxon>Dothideomycetes</taxon>
        <taxon>Dothideomycetidae</taxon>
        <taxon>Mycosphaerellales</taxon>
        <taxon>Extremaceae</taxon>
        <taxon>Extremus</taxon>
    </lineage>
</organism>
<sequence length="204" mass="22902">MDNSPLARLPQELRDYVYDLALSFDNNEVHIEAVRHDSVSPHANYVSVLVYREAVQRVYAENAFCFLPAVEGTPCEEGLANFISSIGAKNAAYLREVRLSSTLSPGMFGNGNFRRSLKKTKQTAELVPACAIKVLLTFLDVYKSIAIRVQLNLQAIKPNRAHDGWIEVLEPITSASLQDTPEARDSMDFLRSHLREYREDLTAS</sequence>
<keyword evidence="2" id="KW-1185">Reference proteome</keyword>
<evidence type="ECO:0000313" key="2">
    <source>
        <dbReference type="Proteomes" id="UP001271007"/>
    </source>
</evidence>
<accession>A0AAJ0DHK7</accession>
<proteinExistence type="predicted"/>
<name>A0AAJ0DHK7_9PEZI</name>
<dbReference type="Proteomes" id="UP001271007">
    <property type="component" value="Unassembled WGS sequence"/>
</dbReference>
<dbReference type="EMBL" id="JAWDJX010000012">
    <property type="protein sequence ID" value="KAK3054256.1"/>
    <property type="molecule type" value="Genomic_DNA"/>
</dbReference>
<reference evidence="1" key="1">
    <citation type="submission" date="2023-04" db="EMBL/GenBank/DDBJ databases">
        <title>Black Yeasts Isolated from many extreme environments.</title>
        <authorList>
            <person name="Coleine C."/>
            <person name="Stajich J.E."/>
            <person name="Selbmann L."/>
        </authorList>
    </citation>
    <scope>NUCLEOTIDE SEQUENCE</scope>
    <source>
        <strain evidence="1">CCFEE 5312</strain>
    </source>
</reference>
<evidence type="ECO:0000313" key="1">
    <source>
        <dbReference type="EMBL" id="KAK3054256.1"/>
    </source>
</evidence>
<dbReference type="AlphaFoldDB" id="A0AAJ0DHK7"/>
<protein>
    <submittedName>
        <fullName evidence="1">Uncharacterized protein</fullName>
    </submittedName>
</protein>